<dbReference type="OrthoDB" id="9802447at2"/>
<keyword evidence="7" id="KW-0285">Flavoprotein</keyword>
<keyword evidence="8" id="KW-0274">FAD</keyword>
<proteinExistence type="inferred from homology"/>
<dbReference type="UniPathway" id="UPA00659"/>
<evidence type="ECO:0000256" key="4">
    <source>
        <dbReference type="ARBA" id="ARBA00012033"/>
    </source>
</evidence>
<dbReference type="EC" id="1.3.8.7" evidence="4"/>
<evidence type="ECO:0000256" key="9">
    <source>
        <dbReference type="ARBA" id="ARBA00023002"/>
    </source>
</evidence>
<dbReference type="NCBIfam" id="NF009586">
    <property type="entry name" value="PRK13026.1"/>
    <property type="match status" value="1"/>
</dbReference>
<comment type="catalytic activity">
    <reaction evidence="10">
        <text>a medium-chain 2,3-saturated fatty acyl-CoA + oxidized [electron-transfer flavoprotein] + H(+) = a medium-chain (2E)-enoyl-CoA + reduced [electron-transfer flavoprotein]</text>
        <dbReference type="Rhea" id="RHEA:14477"/>
        <dbReference type="Rhea" id="RHEA-COMP:10685"/>
        <dbReference type="Rhea" id="RHEA-COMP:10686"/>
        <dbReference type="ChEBI" id="CHEBI:15378"/>
        <dbReference type="ChEBI" id="CHEBI:57692"/>
        <dbReference type="ChEBI" id="CHEBI:58307"/>
        <dbReference type="ChEBI" id="CHEBI:83723"/>
        <dbReference type="ChEBI" id="CHEBI:83726"/>
        <dbReference type="EC" id="1.3.8.7"/>
    </reaction>
</comment>
<evidence type="ECO:0000256" key="5">
    <source>
        <dbReference type="ARBA" id="ARBA00012040"/>
    </source>
</evidence>
<dbReference type="Pfam" id="PF02770">
    <property type="entry name" value="Acyl-CoA_dh_M"/>
    <property type="match status" value="1"/>
</dbReference>
<dbReference type="GO" id="GO:0050660">
    <property type="term" value="F:flavin adenine dinucleotide binding"/>
    <property type="evidence" value="ECO:0007669"/>
    <property type="project" value="InterPro"/>
</dbReference>
<dbReference type="InterPro" id="IPR036250">
    <property type="entry name" value="AcylCo_DH-like_C"/>
</dbReference>
<accession>A0A3P4AYH9</accession>
<evidence type="ECO:0000256" key="7">
    <source>
        <dbReference type="ARBA" id="ARBA00022630"/>
    </source>
</evidence>
<evidence type="ECO:0000256" key="6">
    <source>
        <dbReference type="ARBA" id="ARBA00020144"/>
    </source>
</evidence>
<evidence type="ECO:0000313" key="16">
    <source>
        <dbReference type="EMBL" id="VCU69103.1"/>
    </source>
</evidence>
<keyword evidence="9 16" id="KW-0560">Oxidoreductase</keyword>
<dbReference type="Proteomes" id="UP000277294">
    <property type="component" value="Unassembled WGS sequence"/>
</dbReference>
<dbReference type="InterPro" id="IPR013786">
    <property type="entry name" value="AcylCoA_DH/ox_N"/>
</dbReference>
<dbReference type="GO" id="GO:0033539">
    <property type="term" value="P:fatty acid beta-oxidation using acyl-CoA dehydrogenase"/>
    <property type="evidence" value="ECO:0007669"/>
    <property type="project" value="InterPro"/>
</dbReference>
<sequence length="737" mass="79486">MADSSWRRERLSRPLFRWAAAALPAMSETERAAIEAGDVWWDAELFTGTPDWRKLLDTPPASLSAEEQAFLDGPVAELCAMIDDWRINWELRDLPADIWAFLKARRFFGMIIPRQYGGLGFSAYAHSEVVRRISTRSVAVAVTVMVPNSLGPGELLLHFGTQAQRDHWLPRLADGRDIPCFGLTSPEAGSDAASMVDTGVVCRGTWEGQETLGIRLNWHKRYITLGPVATVLGLAFKLRDPDGLLGGAAELGITVALVPTDTPGVEIGRRHLPAMQVFQNGPNQGRDVFIPLEAIVGGPERAGQGWEMLMTALAAGRGISLPSLAAASCVFAAHTSGAYARIREQFGIAIGKFEGVQEKLGRMAALAYQVDAARRLTCAGLDAGHKPAVISAIMKYHATERMRVAINDAMDVHAGKAVIDGPRNYLGNIYRAVPVGITVEGANILTRCLIIFGQGAIRAHPFLMQEMAALADADPRRGLDAFDRVFWRHAGHAARNTLRAIGRGWTGGRFAPAPRAAGVAAPYYRQLNRYAAAFALVADAALGSLGGALKRKEAISGRLGDILAELYLLSAVLKRWHDEGRQAADLPLVQWCMESGFATIESSLDGVLANLPGRAVAAVLRLACLPWGVRRRGPADAVTQACAALLLEPSAARERLLPGLARPRAGEAVHDLETAFELAARHADLLDAVRRAGSDHPLPETWSAEQRDAVEAARAAAAKVIEVDSFEPHALRSHAMP</sequence>
<dbReference type="Gene3D" id="1.20.140.10">
    <property type="entry name" value="Butyryl-CoA Dehydrogenase, subunit A, domain 3"/>
    <property type="match status" value="1"/>
</dbReference>
<dbReference type="InterPro" id="IPR037069">
    <property type="entry name" value="AcylCoA_DH/ox_N_sf"/>
</dbReference>
<comment type="catalytic activity">
    <reaction evidence="11">
        <text>a long-chain 2,3-saturated fatty acyl-CoA + oxidized [electron-transfer flavoprotein] + H(+) = a long-chain (2E)-enoyl-CoA + reduced [electron-transfer flavoprotein]</text>
        <dbReference type="Rhea" id="RHEA:17721"/>
        <dbReference type="Rhea" id="RHEA-COMP:10685"/>
        <dbReference type="Rhea" id="RHEA-COMP:10686"/>
        <dbReference type="ChEBI" id="CHEBI:15378"/>
        <dbReference type="ChEBI" id="CHEBI:57692"/>
        <dbReference type="ChEBI" id="CHEBI:58307"/>
        <dbReference type="ChEBI" id="CHEBI:83721"/>
        <dbReference type="ChEBI" id="CHEBI:83727"/>
        <dbReference type="EC" id="1.3.8.8"/>
    </reaction>
</comment>
<dbReference type="InterPro" id="IPR006091">
    <property type="entry name" value="Acyl-CoA_Oxase/DH_mid-dom"/>
</dbReference>
<evidence type="ECO:0000259" key="15">
    <source>
        <dbReference type="Pfam" id="PF09317"/>
    </source>
</evidence>
<dbReference type="FunFam" id="1.10.540.10:FF:000004">
    <property type="entry name" value="Acyl-CoA dehydrogenase"/>
    <property type="match status" value="1"/>
</dbReference>
<evidence type="ECO:0000256" key="3">
    <source>
        <dbReference type="ARBA" id="ARBA00009347"/>
    </source>
</evidence>
<dbReference type="Gene3D" id="2.40.110.10">
    <property type="entry name" value="Butyryl-CoA Dehydrogenase, subunit A, domain 2"/>
    <property type="match status" value="1"/>
</dbReference>
<reference evidence="16 17" key="1">
    <citation type="submission" date="2018-10" db="EMBL/GenBank/DDBJ databases">
        <authorList>
            <person name="Criscuolo A."/>
        </authorList>
    </citation>
    <scope>NUCLEOTIDE SEQUENCE [LARGE SCALE GENOMIC DNA]</scope>
    <source>
        <strain evidence="16">DnA1</strain>
    </source>
</reference>
<dbReference type="GO" id="GO:0070991">
    <property type="term" value="F:medium-chain fatty acyl-CoA dehydrogenase activity"/>
    <property type="evidence" value="ECO:0007669"/>
    <property type="project" value="UniProtKB-EC"/>
</dbReference>
<dbReference type="AlphaFoldDB" id="A0A3P4AYH9"/>
<evidence type="ECO:0000256" key="11">
    <source>
        <dbReference type="ARBA" id="ARBA00049247"/>
    </source>
</evidence>
<feature type="domain" description="Acyl-CoA oxidase/dehydrogenase middle" evidence="13">
    <location>
        <begin position="180"/>
        <end position="271"/>
    </location>
</feature>
<comment type="cofactor">
    <cofactor evidence="1">
        <name>FAD</name>
        <dbReference type="ChEBI" id="CHEBI:57692"/>
    </cofactor>
</comment>
<dbReference type="SUPFAM" id="SSF47203">
    <property type="entry name" value="Acyl-CoA dehydrogenase C-terminal domain-like"/>
    <property type="match status" value="1"/>
</dbReference>
<evidence type="ECO:0000313" key="17">
    <source>
        <dbReference type="Proteomes" id="UP000277294"/>
    </source>
</evidence>
<organism evidence="16 17">
    <name type="scientific">Pigmentiphaga humi</name>
    <dbReference type="NCBI Taxonomy" id="2478468"/>
    <lineage>
        <taxon>Bacteria</taxon>
        <taxon>Pseudomonadati</taxon>
        <taxon>Pseudomonadota</taxon>
        <taxon>Betaproteobacteria</taxon>
        <taxon>Burkholderiales</taxon>
        <taxon>Alcaligenaceae</taxon>
        <taxon>Pigmentiphaga</taxon>
    </lineage>
</organism>
<dbReference type="SUPFAM" id="SSF56645">
    <property type="entry name" value="Acyl-CoA dehydrogenase NM domain-like"/>
    <property type="match status" value="1"/>
</dbReference>
<feature type="domain" description="Acyl-CoA dehydrogenase/oxidase N-terminal" evidence="14">
    <location>
        <begin position="82"/>
        <end position="175"/>
    </location>
</feature>
<evidence type="ECO:0000256" key="10">
    <source>
        <dbReference type="ARBA" id="ARBA00047882"/>
    </source>
</evidence>
<comment type="pathway">
    <text evidence="2">Lipid metabolism; fatty acid beta-oxidation.</text>
</comment>
<evidence type="ECO:0000256" key="8">
    <source>
        <dbReference type="ARBA" id="ARBA00022827"/>
    </source>
</evidence>
<dbReference type="InterPro" id="IPR046373">
    <property type="entry name" value="Acyl-CoA_Oxase/DH_mid-dom_sf"/>
</dbReference>
<dbReference type="InterPro" id="IPR015396">
    <property type="entry name" value="FadE_C"/>
</dbReference>
<dbReference type="PANTHER" id="PTHR48083">
    <property type="entry name" value="MEDIUM-CHAIN SPECIFIC ACYL-COA DEHYDROGENASE, MITOCHONDRIAL-RELATED"/>
    <property type="match status" value="1"/>
</dbReference>
<gene>
    <name evidence="16" type="primary">fadE</name>
    <name evidence="16" type="ORF">PIGHUM_01163</name>
</gene>
<evidence type="ECO:0000259" key="13">
    <source>
        <dbReference type="Pfam" id="PF02770"/>
    </source>
</evidence>
<dbReference type="EMBL" id="UWPJ01000010">
    <property type="protein sequence ID" value="VCU69103.1"/>
    <property type="molecule type" value="Genomic_DNA"/>
</dbReference>
<dbReference type="Pfam" id="PF09317">
    <property type="entry name" value="ACDH_C"/>
    <property type="match status" value="1"/>
</dbReference>
<dbReference type="Pfam" id="PF02771">
    <property type="entry name" value="Acyl-CoA_dh_N"/>
    <property type="match status" value="1"/>
</dbReference>
<dbReference type="RefSeq" id="WP_124078461.1">
    <property type="nucleotide sequence ID" value="NZ_UWPJ01000010.1"/>
</dbReference>
<dbReference type="GO" id="GO:0004466">
    <property type="term" value="F:long-chain fatty acyl-CoA dehydrogenase activity"/>
    <property type="evidence" value="ECO:0007669"/>
    <property type="project" value="UniProtKB-EC"/>
</dbReference>
<evidence type="ECO:0000259" key="12">
    <source>
        <dbReference type="Pfam" id="PF00441"/>
    </source>
</evidence>
<evidence type="ECO:0000259" key="14">
    <source>
        <dbReference type="Pfam" id="PF02771"/>
    </source>
</evidence>
<evidence type="ECO:0000256" key="1">
    <source>
        <dbReference type="ARBA" id="ARBA00001974"/>
    </source>
</evidence>
<dbReference type="FunFam" id="1.20.140.10:FF:000009">
    <property type="entry name" value="Acyl-CoA dehydrogenase"/>
    <property type="match status" value="1"/>
</dbReference>
<dbReference type="InterPro" id="IPR009100">
    <property type="entry name" value="AcylCoA_DH/oxidase_NM_dom_sf"/>
</dbReference>
<evidence type="ECO:0000256" key="2">
    <source>
        <dbReference type="ARBA" id="ARBA00005005"/>
    </source>
</evidence>
<feature type="domain" description="Acyl-CoA dehydrogenase C-terminal bacterial-type" evidence="15">
    <location>
        <begin position="457"/>
        <end position="715"/>
    </location>
</feature>
<dbReference type="EC" id="1.3.8.8" evidence="5"/>
<dbReference type="GO" id="GO:0005737">
    <property type="term" value="C:cytoplasm"/>
    <property type="evidence" value="ECO:0007669"/>
    <property type="project" value="TreeGrafter"/>
</dbReference>
<dbReference type="Pfam" id="PF00441">
    <property type="entry name" value="Acyl-CoA_dh_1"/>
    <property type="match status" value="1"/>
</dbReference>
<feature type="domain" description="Acyl-CoA dehydrogenase/oxidase C-terminal" evidence="12">
    <location>
        <begin position="303"/>
        <end position="443"/>
    </location>
</feature>
<dbReference type="InterPro" id="IPR050741">
    <property type="entry name" value="Acyl-CoA_dehydrogenase"/>
</dbReference>
<keyword evidence="17" id="KW-1185">Reference proteome</keyword>
<comment type="similarity">
    <text evidence="3">Belongs to the acyl-CoA dehydrogenase family.</text>
</comment>
<dbReference type="Gene3D" id="1.10.540.10">
    <property type="entry name" value="Acyl-CoA dehydrogenase/oxidase, N-terminal domain"/>
    <property type="match status" value="1"/>
</dbReference>
<dbReference type="NCBIfam" id="NF007000">
    <property type="entry name" value="PRK09463.1"/>
    <property type="match status" value="1"/>
</dbReference>
<protein>
    <recommendedName>
        <fullName evidence="6">Acyl-coenzyme A dehydrogenase</fullName>
        <ecNumber evidence="4">1.3.8.7</ecNumber>
        <ecNumber evidence="5">1.3.8.8</ecNumber>
    </recommendedName>
</protein>
<name>A0A3P4AYH9_9BURK</name>
<dbReference type="InterPro" id="IPR009075">
    <property type="entry name" value="AcylCo_DH/oxidase_C"/>
</dbReference>
<dbReference type="PANTHER" id="PTHR48083:SF33">
    <property type="entry name" value="ACYL-COENZYME A DEHYDROGENASE"/>
    <property type="match status" value="1"/>
</dbReference>